<dbReference type="PANTHER" id="PTHR45786:SF78">
    <property type="entry name" value="ATP-DEPENDENT DNA HELICASE"/>
    <property type="match status" value="1"/>
</dbReference>
<dbReference type="AlphaFoldDB" id="A0A1U7WN14"/>
<evidence type="ECO:0000259" key="1">
    <source>
        <dbReference type="Pfam" id="PF14214"/>
    </source>
</evidence>
<dbReference type="PANTHER" id="PTHR45786">
    <property type="entry name" value="DNA BINDING PROTEIN-LIKE"/>
    <property type="match status" value="1"/>
</dbReference>
<keyword evidence="2" id="KW-1185">Reference proteome</keyword>
<dbReference type="eggNOG" id="KOG0987">
    <property type="taxonomic scope" value="Eukaryota"/>
</dbReference>
<evidence type="ECO:0000313" key="3">
    <source>
        <dbReference type="RefSeq" id="XP_009779968.1"/>
    </source>
</evidence>
<dbReference type="Pfam" id="PF14214">
    <property type="entry name" value="Helitron_like_N"/>
    <property type="match status" value="1"/>
</dbReference>
<evidence type="ECO:0000313" key="2">
    <source>
        <dbReference type="Proteomes" id="UP000189701"/>
    </source>
</evidence>
<protein>
    <submittedName>
        <fullName evidence="3">Uncharacterized protein LOC104229090</fullName>
    </submittedName>
</protein>
<dbReference type="Proteomes" id="UP000189701">
    <property type="component" value="Unplaced"/>
</dbReference>
<dbReference type="STRING" id="4096.A0A1U7WN14"/>
<dbReference type="RefSeq" id="XP_009779968.1">
    <property type="nucleotide sequence ID" value="XM_009781666.1"/>
</dbReference>
<sequence>MYRKKLLFVTTWEDLASNKGAELLRQVRQLQEYPIILAKRIGTTKYQGGKFMQLLFLHMDYCFALVINKIFMHSYRFATRYNSTILINPLYVQATELRNWINESKQMLIEYTMKSSAESASPLNLVAVDDEILSVSAITTQSSTNPASDSTEVSACYQFNRELARQRAALTGASSSTLRTVNDSTVSDNGKDLHDRSSIFEVGSTSGTCSEQYNITMHNATSKENMCSIDMLLDMEAELLEKKKQKRNTVSCREYYCYKLQMRDDEENGVLHAGRVFQQYSVDEFIKLETQRLDFYSFNQDLFRIDALAGILDVLRHGEREPCNIGRQSFLPTSFIGGPRDMRRRYMDAIALVQNFGKPDIFLTMTCNPSWPEIEEHLLVTDEVQNRPDLVSRVFRAKVDEMKTDILKRNIFGKVAASMYTIEFQKRGLPHAHFLIILKDEYKLLTPESYDRVVCAEIPDSDKNDYLYSVVTKHMMHEPCGSLNPKCPCMKN</sequence>
<dbReference type="InterPro" id="IPR025476">
    <property type="entry name" value="Helitron_helicase-like"/>
</dbReference>
<name>A0A1U7WN14_NICSY</name>
<gene>
    <name evidence="3" type="primary">LOC104229090</name>
</gene>
<reference evidence="3" key="2">
    <citation type="submission" date="2025-08" db="UniProtKB">
        <authorList>
            <consortium name="RefSeq"/>
        </authorList>
    </citation>
    <scope>IDENTIFICATION</scope>
    <source>
        <tissue evidence="3">Leaf</tissue>
    </source>
</reference>
<organism evidence="2 3">
    <name type="scientific">Nicotiana sylvestris</name>
    <name type="common">Wood tobacco</name>
    <name type="synonym">South American tobacco</name>
    <dbReference type="NCBI Taxonomy" id="4096"/>
    <lineage>
        <taxon>Eukaryota</taxon>
        <taxon>Viridiplantae</taxon>
        <taxon>Streptophyta</taxon>
        <taxon>Embryophyta</taxon>
        <taxon>Tracheophyta</taxon>
        <taxon>Spermatophyta</taxon>
        <taxon>Magnoliopsida</taxon>
        <taxon>eudicotyledons</taxon>
        <taxon>Gunneridae</taxon>
        <taxon>Pentapetalae</taxon>
        <taxon>asterids</taxon>
        <taxon>lamiids</taxon>
        <taxon>Solanales</taxon>
        <taxon>Solanaceae</taxon>
        <taxon>Nicotianoideae</taxon>
        <taxon>Nicotianeae</taxon>
        <taxon>Nicotiana</taxon>
    </lineage>
</organism>
<reference evidence="2" key="1">
    <citation type="journal article" date="2013" name="Genome Biol.">
        <title>Reference genomes and transcriptomes of Nicotiana sylvestris and Nicotiana tomentosiformis.</title>
        <authorList>
            <person name="Sierro N."/>
            <person name="Battey J.N."/>
            <person name="Ouadi S."/>
            <person name="Bovet L."/>
            <person name="Goepfert S."/>
            <person name="Bakaher N."/>
            <person name="Peitsch M.C."/>
            <person name="Ivanov N.V."/>
        </authorList>
    </citation>
    <scope>NUCLEOTIDE SEQUENCE [LARGE SCALE GENOMIC DNA]</scope>
</reference>
<feature type="domain" description="Helitron helicase-like" evidence="1">
    <location>
        <begin position="255"/>
        <end position="436"/>
    </location>
</feature>
<accession>A0A1U7WN14</accession>
<proteinExistence type="predicted"/>